<accession>A0A2Z3L8X1</accession>
<organism evidence="1 2">
    <name type="scientific">Candidatus Cardinium hertigii</name>
    <dbReference type="NCBI Taxonomy" id="247481"/>
    <lineage>
        <taxon>Bacteria</taxon>
        <taxon>Pseudomonadati</taxon>
        <taxon>Bacteroidota</taxon>
        <taxon>Cytophagia</taxon>
        <taxon>Cytophagales</taxon>
        <taxon>Amoebophilaceae</taxon>
        <taxon>Candidatus Cardinium</taxon>
    </lineage>
</organism>
<reference evidence="1 2" key="1">
    <citation type="submission" date="2018-05" db="EMBL/GenBank/DDBJ databases">
        <title>Candidatus Cardinium hertigii Genome Assembly.</title>
        <authorList>
            <person name="Showmaker K.C."/>
            <person name="Walden K.O."/>
            <person name="Fields C.J."/>
            <person name="Lambert K.N."/>
            <person name="Hudson M.E."/>
        </authorList>
    </citation>
    <scope>NUCLEOTIDE SEQUENCE [LARGE SCALE GENOMIC DNA]</scope>
    <source>
        <strain evidence="2">cHgTN10</strain>
    </source>
</reference>
<dbReference type="EMBL" id="CP029619">
    <property type="protein sequence ID" value="AWN82013.1"/>
    <property type="molecule type" value="Genomic_DNA"/>
</dbReference>
<sequence length="46" mass="5235">MGSYCDDDINLGMHLISVGGEFLHVANYEEAMQIFNNYLTKLPLKE</sequence>
<gene>
    <name evidence="1" type="ORF">DK880_00702</name>
</gene>
<dbReference type="Proteomes" id="UP000245872">
    <property type="component" value="Chromosome"/>
</dbReference>
<proteinExistence type="predicted"/>
<name>A0A2Z3L8X1_9BACT</name>
<keyword evidence="2" id="KW-1185">Reference proteome</keyword>
<dbReference type="KEGG" id="cher:DK880_00702"/>
<evidence type="ECO:0000313" key="1">
    <source>
        <dbReference type="EMBL" id="AWN82013.1"/>
    </source>
</evidence>
<protein>
    <submittedName>
        <fullName evidence="1">Uncharacterized protein</fullName>
    </submittedName>
</protein>
<evidence type="ECO:0000313" key="2">
    <source>
        <dbReference type="Proteomes" id="UP000245872"/>
    </source>
</evidence>
<dbReference type="AlphaFoldDB" id="A0A2Z3L8X1"/>